<keyword evidence="7" id="KW-1185">Reference proteome</keyword>
<dbReference type="Proteomes" id="UP001597212">
    <property type="component" value="Unassembled WGS sequence"/>
</dbReference>
<dbReference type="InterPro" id="IPR001360">
    <property type="entry name" value="Glyco_hydro_1"/>
</dbReference>
<comment type="caution">
    <text evidence="6">The sequence shown here is derived from an EMBL/GenBank/DDBJ whole genome shotgun (WGS) entry which is preliminary data.</text>
</comment>
<dbReference type="PANTHER" id="PTHR10353:SF122">
    <property type="entry name" value="6-PHOSPHO-BETA-GLUCOSIDASE ASCB-RELATED"/>
    <property type="match status" value="1"/>
</dbReference>
<gene>
    <name evidence="6" type="ORF">ACFQ5K_09890</name>
</gene>
<comment type="similarity">
    <text evidence="1 5">Belongs to the glycosyl hydrolase 1 family.</text>
</comment>
<evidence type="ECO:0000313" key="6">
    <source>
        <dbReference type="EMBL" id="MFD1441684.1"/>
    </source>
</evidence>
<protein>
    <submittedName>
        <fullName evidence="6">Glycoside hydrolase family 1 protein</fullName>
        <ecNumber evidence="6">3.2.1.-</ecNumber>
    </submittedName>
</protein>
<dbReference type="EC" id="3.2.1.-" evidence="6"/>
<evidence type="ECO:0000256" key="5">
    <source>
        <dbReference type="RuleBase" id="RU003690"/>
    </source>
</evidence>
<keyword evidence="2 6" id="KW-0378">Hydrolase</keyword>
<dbReference type="PANTHER" id="PTHR10353">
    <property type="entry name" value="GLYCOSYL HYDROLASE"/>
    <property type="match status" value="1"/>
</dbReference>
<dbReference type="RefSeq" id="WP_164506190.1">
    <property type="nucleotide sequence ID" value="NZ_JBHTOK010000073.1"/>
</dbReference>
<evidence type="ECO:0000256" key="3">
    <source>
        <dbReference type="ARBA" id="ARBA00023295"/>
    </source>
</evidence>
<name>A0ABW4CWD4_9LACO</name>
<proteinExistence type="inferred from homology"/>
<dbReference type="InterPro" id="IPR018120">
    <property type="entry name" value="Glyco_hydro_1_AS"/>
</dbReference>
<keyword evidence="3 6" id="KW-0326">Glycosidase</keyword>
<dbReference type="EMBL" id="JBHTOK010000073">
    <property type="protein sequence ID" value="MFD1441684.1"/>
    <property type="molecule type" value="Genomic_DNA"/>
</dbReference>
<evidence type="ECO:0000313" key="7">
    <source>
        <dbReference type="Proteomes" id="UP001597212"/>
    </source>
</evidence>
<evidence type="ECO:0000256" key="1">
    <source>
        <dbReference type="ARBA" id="ARBA00010838"/>
    </source>
</evidence>
<reference evidence="7" key="1">
    <citation type="journal article" date="2019" name="Int. J. Syst. Evol. Microbiol.">
        <title>The Global Catalogue of Microorganisms (GCM) 10K type strain sequencing project: providing services to taxonomists for standard genome sequencing and annotation.</title>
        <authorList>
            <consortium name="The Broad Institute Genomics Platform"/>
            <consortium name="The Broad Institute Genome Sequencing Center for Infectious Disease"/>
            <person name="Wu L."/>
            <person name="Ma J."/>
        </authorList>
    </citation>
    <scope>NUCLEOTIDE SEQUENCE [LARGE SCALE GENOMIC DNA]</scope>
    <source>
        <strain evidence="7">CCM 8912</strain>
    </source>
</reference>
<dbReference type="GO" id="GO:0016798">
    <property type="term" value="F:hydrolase activity, acting on glycosyl bonds"/>
    <property type="evidence" value="ECO:0007669"/>
    <property type="project" value="UniProtKB-KW"/>
</dbReference>
<dbReference type="Pfam" id="PF00232">
    <property type="entry name" value="Glyco_hydro_1"/>
    <property type="match status" value="1"/>
</dbReference>
<dbReference type="PRINTS" id="PR00131">
    <property type="entry name" value="GLHYDRLASE1"/>
</dbReference>
<evidence type="ECO:0000256" key="2">
    <source>
        <dbReference type="ARBA" id="ARBA00022801"/>
    </source>
</evidence>
<sequence>MNQFPKGFLWGGASAASQYEGAFDLDGKGLSTADVVPRYTSEQRQKYAHPFEVSKTDALRNMNDFTSNYPKRRGSDFYHRYREDIKLMADMGFKAFRFSIAWTRIFPNGDDERPNEAGLQFYDRVIDECLKYNIEPVITLSHYETPLHLALKYNGWSDRRLIAFFTRFAETVITRFKGKVKYWITFNEINGISMTPYTGGGSFIPAGRDALQVGYQAAHHQFLASAHVKELVEEIDPQAKVGCMMAKMVVYPETNDPADILEAQKQNDLNNFFADVQVKGKYPTFMQHYFSAHHVTIKMEPGDKEYLMAHTCDFISISYYMSYTVSATAKADNVGGNLRTAIRNPHLEQSEWGWEIDPQGLIWGLRDLYDRYEKPIFIVENGLGAKDTLTDMHEIHDQYRIDYLRAHIKAMATAIAEGVEVIGYTAWSAVDLVSMSGSDMSKRYGFVYVDVDDFGNGSYNRYPKDSFYWYKKVIASNGEEL</sequence>
<dbReference type="SUPFAM" id="SSF51445">
    <property type="entry name" value="(Trans)glycosidases"/>
    <property type="match status" value="1"/>
</dbReference>
<dbReference type="InterPro" id="IPR017853">
    <property type="entry name" value="GH"/>
</dbReference>
<organism evidence="6 7">
    <name type="scientific">Lacticaseibacillus hegangensis</name>
    <dbReference type="NCBI Taxonomy" id="2486010"/>
    <lineage>
        <taxon>Bacteria</taxon>
        <taxon>Bacillati</taxon>
        <taxon>Bacillota</taxon>
        <taxon>Bacilli</taxon>
        <taxon>Lactobacillales</taxon>
        <taxon>Lactobacillaceae</taxon>
        <taxon>Lacticaseibacillus</taxon>
    </lineage>
</organism>
<dbReference type="PROSITE" id="PS00572">
    <property type="entry name" value="GLYCOSYL_HYDROL_F1_1"/>
    <property type="match status" value="1"/>
</dbReference>
<feature type="active site" description="Nucleophile" evidence="4">
    <location>
        <position position="380"/>
    </location>
</feature>
<dbReference type="Gene3D" id="3.20.20.80">
    <property type="entry name" value="Glycosidases"/>
    <property type="match status" value="1"/>
</dbReference>
<accession>A0ABW4CWD4</accession>
<evidence type="ECO:0000256" key="4">
    <source>
        <dbReference type="PROSITE-ProRule" id="PRU10055"/>
    </source>
</evidence>